<dbReference type="Pfam" id="PF00005">
    <property type="entry name" value="ABC_tran"/>
    <property type="match status" value="1"/>
</dbReference>
<evidence type="ECO:0000313" key="2">
    <source>
        <dbReference type="EMBL" id="GAH91677.1"/>
    </source>
</evidence>
<dbReference type="AlphaFoldDB" id="X1JCG8"/>
<accession>X1JCG8</accession>
<feature type="domain" description="ABC transporter" evidence="1">
    <location>
        <begin position="30"/>
        <end position="55"/>
    </location>
</feature>
<dbReference type="PANTHER" id="PTHR24221:SF654">
    <property type="entry name" value="ATP-BINDING CASSETTE SUB-FAMILY B MEMBER 6"/>
    <property type="match status" value="1"/>
</dbReference>
<sequence length="55" mass="5956">MAKTNIEMFVGNIAFENVEFTYPESKKPVLKDISFEVQTGQTVAIVGTTGSGKTT</sequence>
<dbReference type="InterPro" id="IPR039421">
    <property type="entry name" value="Type_1_exporter"/>
</dbReference>
<comment type="caution">
    <text evidence="2">The sequence shown here is derived from an EMBL/GenBank/DDBJ whole genome shotgun (WGS) entry which is preliminary data.</text>
</comment>
<proteinExistence type="predicted"/>
<dbReference type="SUPFAM" id="SSF52540">
    <property type="entry name" value="P-loop containing nucleoside triphosphate hydrolases"/>
    <property type="match status" value="1"/>
</dbReference>
<dbReference type="PANTHER" id="PTHR24221">
    <property type="entry name" value="ATP-BINDING CASSETTE SUB-FAMILY B"/>
    <property type="match status" value="1"/>
</dbReference>
<dbReference type="Gene3D" id="3.40.50.300">
    <property type="entry name" value="P-loop containing nucleotide triphosphate hydrolases"/>
    <property type="match status" value="1"/>
</dbReference>
<dbReference type="GO" id="GO:0005524">
    <property type="term" value="F:ATP binding"/>
    <property type="evidence" value="ECO:0007669"/>
    <property type="project" value="InterPro"/>
</dbReference>
<dbReference type="GO" id="GO:0042626">
    <property type="term" value="F:ATPase-coupled transmembrane transporter activity"/>
    <property type="evidence" value="ECO:0007669"/>
    <property type="project" value="TreeGrafter"/>
</dbReference>
<organism evidence="2">
    <name type="scientific">marine sediment metagenome</name>
    <dbReference type="NCBI Taxonomy" id="412755"/>
    <lineage>
        <taxon>unclassified sequences</taxon>
        <taxon>metagenomes</taxon>
        <taxon>ecological metagenomes</taxon>
    </lineage>
</organism>
<protein>
    <recommendedName>
        <fullName evidence="1">ABC transporter domain-containing protein</fullName>
    </recommendedName>
</protein>
<dbReference type="InterPro" id="IPR027417">
    <property type="entry name" value="P-loop_NTPase"/>
</dbReference>
<feature type="non-terminal residue" evidence="2">
    <location>
        <position position="55"/>
    </location>
</feature>
<dbReference type="GO" id="GO:0016887">
    <property type="term" value="F:ATP hydrolysis activity"/>
    <property type="evidence" value="ECO:0007669"/>
    <property type="project" value="InterPro"/>
</dbReference>
<name>X1JCG8_9ZZZZ</name>
<gene>
    <name evidence="2" type="ORF">S03H2_70212</name>
</gene>
<dbReference type="EMBL" id="BARU01046594">
    <property type="protein sequence ID" value="GAH91677.1"/>
    <property type="molecule type" value="Genomic_DNA"/>
</dbReference>
<evidence type="ECO:0000259" key="1">
    <source>
        <dbReference type="Pfam" id="PF00005"/>
    </source>
</evidence>
<reference evidence="2" key="1">
    <citation type="journal article" date="2014" name="Front. Microbiol.">
        <title>High frequency of phylogenetically diverse reductive dehalogenase-homologous genes in deep subseafloor sedimentary metagenomes.</title>
        <authorList>
            <person name="Kawai M."/>
            <person name="Futagami T."/>
            <person name="Toyoda A."/>
            <person name="Takaki Y."/>
            <person name="Nishi S."/>
            <person name="Hori S."/>
            <person name="Arai W."/>
            <person name="Tsubouchi T."/>
            <person name="Morono Y."/>
            <person name="Uchiyama I."/>
            <person name="Ito T."/>
            <person name="Fujiyama A."/>
            <person name="Inagaki F."/>
            <person name="Takami H."/>
        </authorList>
    </citation>
    <scope>NUCLEOTIDE SEQUENCE</scope>
    <source>
        <strain evidence="2">Expedition CK06-06</strain>
    </source>
</reference>
<dbReference type="InterPro" id="IPR003439">
    <property type="entry name" value="ABC_transporter-like_ATP-bd"/>
</dbReference>